<dbReference type="InterPro" id="IPR048532">
    <property type="entry name" value="ea8_5-like_sf"/>
</dbReference>
<evidence type="ECO:0000313" key="4">
    <source>
        <dbReference type="Proteomes" id="UP001549291"/>
    </source>
</evidence>
<gene>
    <name evidence="1" type="ORF">ABIF63_000335</name>
    <name evidence="2" type="ORF">BSZ19_01050</name>
</gene>
<dbReference type="Gene3D" id="1.10.10.1920">
    <property type="match status" value="1"/>
</dbReference>
<reference evidence="1 4" key="2">
    <citation type="submission" date="2024-06" db="EMBL/GenBank/DDBJ databases">
        <title>Genomic Encyclopedia of Type Strains, Phase V (KMG-V): Genome sequencing to study the core and pangenomes of soil and plant-associated prokaryotes.</title>
        <authorList>
            <person name="Whitman W."/>
        </authorList>
    </citation>
    <scope>NUCLEOTIDE SEQUENCE [LARGE SCALE GENOMIC DNA]</scope>
    <source>
        <strain evidence="1 4">USDA 160</strain>
    </source>
</reference>
<sequence length="92" mass="10398">MMPLHTDNLESTMRYALLTTRAIALCPFHPEVMIRVGDSDAETHAYYRARSITKSDGTCWEREDLMEEIVRQLTDAADGVCPRCAQLVASHN</sequence>
<dbReference type="AlphaFoldDB" id="A0A1Y2JXY0"/>
<evidence type="ECO:0000313" key="1">
    <source>
        <dbReference type="EMBL" id="MET4716232.1"/>
    </source>
</evidence>
<reference evidence="2 3" key="1">
    <citation type="submission" date="2017-03" db="EMBL/GenBank/DDBJ databases">
        <title>Whole genome sequences of fourteen strains of Bradyrhizobium canariense and one strain of Bradyrhizobium japonicum isolated from Lupinus (Papilionoideae: Genisteae) species in Algeria.</title>
        <authorList>
            <person name="Crovadore J."/>
            <person name="Chekireb D."/>
            <person name="Brachmann A."/>
            <person name="Chablais R."/>
            <person name="Cochard B."/>
            <person name="Lefort F."/>
        </authorList>
    </citation>
    <scope>NUCLEOTIDE SEQUENCE [LARGE SCALE GENOMIC DNA]</scope>
    <source>
        <strain evidence="2 3">UBMA197</strain>
    </source>
</reference>
<evidence type="ECO:0000313" key="3">
    <source>
        <dbReference type="Proteomes" id="UP000193335"/>
    </source>
</evidence>
<organism evidence="2 3">
    <name type="scientific">Bradyrhizobium japonicum</name>
    <dbReference type="NCBI Taxonomy" id="375"/>
    <lineage>
        <taxon>Bacteria</taxon>
        <taxon>Pseudomonadati</taxon>
        <taxon>Pseudomonadota</taxon>
        <taxon>Alphaproteobacteria</taxon>
        <taxon>Hyphomicrobiales</taxon>
        <taxon>Nitrobacteraceae</taxon>
        <taxon>Bradyrhizobium</taxon>
    </lineage>
</organism>
<dbReference type="Proteomes" id="UP001549291">
    <property type="component" value="Unassembled WGS sequence"/>
</dbReference>
<keyword evidence="4" id="KW-1185">Reference proteome</keyword>
<evidence type="ECO:0000313" key="2">
    <source>
        <dbReference type="EMBL" id="OSJ37076.1"/>
    </source>
</evidence>
<proteinExistence type="predicted"/>
<dbReference type="RefSeq" id="WP_063986383.1">
    <property type="nucleotide sequence ID" value="NZ_CP169753.1"/>
</dbReference>
<dbReference type="EMBL" id="JBEPTQ010000001">
    <property type="protein sequence ID" value="MET4716232.1"/>
    <property type="molecule type" value="Genomic_DNA"/>
</dbReference>
<name>A0A1Y2JXY0_BRAJP</name>
<dbReference type="EMBL" id="NAFL01000142">
    <property type="protein sequence ID" value="OSJ37076.1"/>
    <property type="molecule type" value="Genomic_DNA"/>
</dbReference>
<dbReference type="Proteomes" id="UP000193335">
    <property type="component" value="Unassembled WGS sequence"/>
</dbReference>
<accession>A0A1Y2JXY0</accession>
<comment type="caution">
    <text evidence="2">The sequence shown here is derived from an EMBL/GenBank/DDBJ whole genome shotgun (WGS) entry which is preliminary data.</text>
</comment>
<protein>
    <submittedName>
        <fullName evidence="2">Uncharacterized protein</fullName>
    </submittedName>
</protein>